<dbReference type="AlphaFoldDB" id="A0A6M3L711"/>
<reference evidence="2" key="1">
    <citation type="submission" date="2020-03" db="EMBL/GenBank/DDBJ databases">
        <title>The deep terrestrial virosphere.</title>
        <authorList>
            <person name="Holmfeldt K."/>
            <person name="Nilsson E."/>
            <person name="Simone D."/>
            <person name="Lopez-Fernandez M."/>
            <person name="Wu X."/>
            <person name="de Brujin I."/>
            <person name="Lundin D."/>
            <person name="Andersson A."/>
            <person name="Bertilsson S."/>
            <person name="Dopson M."/>
        </authorList>
    </citation>
    <scope>NUCLEOTIDE SEQUENCE</scope>
    <source>
        <strain evidence="1">MM415A04570</strain>
        <strain evidence="2">MM415B02430</strain>
    </source>
</reference>
<dbReference type="EMBL" id="MT142895">
    <property type="protein sequence ID" value="QJA90173.1"/>
    <property type="molecule type" value="Genomic_DNA"/>
</dbReference>
<accession>A0A6M3L711</accession>
<evidence type="ECO:0000313" key="1">
    <source>
        <dbReference type="EMBL" id="QJA69454.1"/>
    </source>
</evidence>
<protein>
    <submittedName>
        <fullName evidence="2">Uncharacterized protein</fullName>
    </submittedName>
</protein>
<gene>
    <name evidence="1" type="ORF">MM415A04570_0004</name>
    <name evidence="2" type="ORF">MM415B02430_0014</name>
</gene>
<sequence length="64" mass="7236">MGKCTIPGCGRRASYYMGWKDEQGVKQWGYVCATHDKFIGRGNLMEAGMTLEGAINFERKDKED</sequence>
<proteinExistence type="predicted"/>
<organism evidence="2">
    <name type="scientific">viral metagenome</name>
    <dbReference type="NCBI Taxonomy" id="1070528"/>
    <lineage>
        <taxon>unclassified sequences</taxon>
        <taxon>metagenomes</taxon>
        <taxon>organismal metagenomes</taxon>
    </lineage>
</organism>
<evidence type="ECO:0000313" key="2">
    <source>
        <dbReference type="EMBL" id="QJA90173.1"/>
    </source>
</evidence>
<name>A0A6M3L711_9ZZZZ</name>
<dbReference type="EMBL" id="MT141707">
    <property type="protein sequence ID" value="QJA69454.1"/>
    <property type="molecule type" value="Genomic_DNA"/>
</dbReference>